<name>A0ABT9QAC1_9ACTN</name>
<evidence type="ECO:0000313" key="1">
    <source>
        <dbReference type="EMBL" id="MDP9843705.1"/>
    </source>
</evidence>
<organism evidence="1 2">
    <name type="scientific">Streptosporangium lutulentum</name>
    <dbReference type="NCBI Taxonomy" id="1461250"/>
    <lineage>
        <taxon>Bacteria</taxon>
        <taxon>Bacillati</taxon>
        <taxon>Actinomycetota</taxon>
        <taxon>Actinomycetes</taxon>
        <taxon>Streptosporangiales</taxon>
        <taxon>Streptosporangiaceae</taxon>
        <taxon>Streptosporangium</taxon>
    </lineage>
</organism>
<dbReference type="RefSeq" id="WP_307558016.1">
    <property type="nucleotide sequence ID" value="NZ_JAUSQU010000001.1"/>
</dbReference>
<gene>
    <name evidence="1" type="ORF">J2853_002916</name>
</gene>
<reference evidence="1 2" key="1">
    <citation type="submission" date="2023-07" db="EMBL/GenBank/DDBJ databases">
        <title>Sequencing the genomes of 1000 actinobacteria strains.</title>
        <authorList>
            <person name="Klenk H.-P."/>
        </authorList>
    </citation>
    <scope>NUCLEOTIDE SEQUENCE [LARGE SCALE GENOMIC DNA]</scope>
    <source>
        <strain evidence="1 2">DSM 46740</strain>
    </source>
</reference>
<evidence type="ECO:0008006" key="3">
    <source>
        <dbReference type="Google" id="ProtNLM"/>
    </source>
</evidence>
<comment type="caution">
    <text evidence="1">The sequence shown here is derived from an EMBL/GenBank/DDBJ whole genome shotgun (WGS) entry which is preliminary data.</text>
</comment>
<dbReference type="EMBL" id="JAUSQU010000001">
    <property type="protein sequence ID" value="MDP9843705.1"/>
    <property type="molecule type" value="Genomic_DNA"/>
</dbReference>
<dbReference type="Proteomes" id="UP001225356">
    <property type="component" value="Unassembled WGS sequence"/>
</dbReference>
<sequence>MTATLARGRHRPSDVFGQLGDLEVDAVAKELDVLLEDTLREVAS</sequence>
<keyword evidence="2" id="KW-1185">Reference proteome</keyword>
<protein>
    <recommendedName>
        <fullName evidence="3">MarR family transcriptional regulator</fullName>
    </recommendedName>
</protein>
<evidence type="ECO:0000313" key="2">
    <source>
        <dbReference type="Proteomes" id="UP001225356"/>
    </source>
</evidence>
<accession>A0ABT9QAC1</accession>
<proteinExistence type="predicted"/>